<evidence type="ECO:0000313" key="1">
    <source>
        <dbReference type="EMBL" id="KYG64164.1"/>
    </source>
</evidence>
<reference evidence="1 2" key="1">
    <citation type="submission" date="2016-03" db="EMBL/GenBank/DDBJ databases">
        <authorList>
            <person name="Ploux O."/>
        </authorList>
    </citation>
    <scope>NUCLEOTIDE SEQUENCE [LARGE SCALE GENOMIC DNA]</scope>
    <source>
        <strain evidence="1 2">BER2</strain>
    </source>
</reference>
<accession>A0A150WKF2</accession>
<gene>
    <name evidence="1" type="ORF">AZI85_17450</name>
</gene>
<proteinExistence type="predicted"/>
<comment type="caution">
    <text evidence="1">The sequence shown here is derived from an EMBL/GenBank/DDBJ whole genome shotgun (WGS) entry which is preliminary data.</text>
</comment>
<sequence>MLTCPLCQKNINELKTNSHIIPKWMLSKIKSEGKSVYFKDNAIFSNQTDKKGDIVCPNCEKQFTKDDSFSALFFRDKEYYKYTKAELKGSNILEAEYHCSNSKAALTSFIASVVLRADLYNKKYEGESILAQDFERVRKSYLTNSFHHNSVYSVTFKLKDFSEVNAFPSRISIDNRKCVEVITLGYHSILFVDGKPPVSPFEETLNFPLQVVPVIYGFNNAVGSMFKNIFENFEDKIKSTRAFSKRTK</sequence>
<name>A0A150WKF2_BDEBC</name>
<protein>
    <submittedName>
        <fullName evidence="1">Uncharacterized protein</fullName>
    </submittedName>
</protein>
<evidence type="ECO:0000313" key="2">
    <source>
        <dbReference type="Proteomes" id="UP000075391"/>
    </source>
</evidence>
<organism evidence="1 2">
    <name type="scientific">Bdellovibrio bacteriovorus</name>
    <dbReference type="NCBI Taxonomy" id="959"/>
    <lineage>
        <taxon>Bacteria</taxon>
        <taxon>Pseudomonadati</taxon>
        <taxon>Bdellovibrionota</taxon>
        <taxon>Bdellovibrionia</taxon>
        <taxon>Bdellovibrionales</taxon>
        <taxon>Pseudobdellovibrionaceae</taxon>
        <taxon>Bdellovibrio</taxon>
    </lineage>
</organism>
<dbReference type="EMBL" id="LUKF01000013">
    <property type="protein sequence ID" value="KYG64164.1"/>
    <property type="molecule type" value="Genomic_DNA"/>
</dbReference>
<dbReference type="Proteomes" id="UP000075391">
    <property type="component" value="Unassembled WGS sequence"/>
</dbReference>
<dbReference type="AlphaFoldDB" id="A0A150WKF2"/>